<protein>
    <submittedName>
        <fullName evidence="3">Uncharacterized protein</fullName>
    </submittedName>
</protein>
<sequence length="143" mass="15963">MSAQDSDFLRASIGNSLHMGDSMFGEFGYADVSKQVDDRNAELKRKKEALKKSIDKKEAIISRSGRDFTDIKDSLPETLPNTTLHVIEDYTVAVLLLSYLFMVLTFISYYTSQATVFATGLFQSVLGSVLVTIIIAMIFNYIV</sequence>
<feature type="coiled-coil region" evidence="1">
    <location>
        <begin position="33"/>
        <end position="60"/>
    </location>
</feature>
<keyword evidence="1" id="KW-0175">Coiled coil</keyword>
<organism evidence="3">
    <name type="scientific">viral metagenome</name>
    <dbReference type="NCBI Taxonomy" id="1070528"/>
    <lineage>
        <taxon>unclassified sequences</taxon>
        <taxon>metagenomes</taxon>
        <taxon>organismal metagenomes</taxon>
    </lineage>
</organism>
<evidence type="ECO:0000256" key="2">
    <source>
        <dbReference type="SAM" id="Phobius"/>
    </source>
</evidence>
<keyword evidence="2" id="KW-0472">Membrane</keyword>
<name>A0A6C0KV90_9ZZZZ</name>
<keyword evidence="2" id="KW-1133">Transmembrane helix</keyword>
<feature type="transmembrane region" description="Helical" evidence="2">
    <location>
        <begin position="90"/>
        <end position="110"/>
    </location>
</feature>
<proteinExistence type="predicted"/>
<evidence type="ECO:0000313" key="3">
    <source>
        <dbReference type="EMBL" id="QHU20394.1"/>
    </source>
</evidence>
<accession>A0A6C0KV90</accession>
<keyword evidence="2" id="KW-0812">Transmembrane</keyword>
<feature type="transmembrane region" description="Helical" evidence="2">
    <location>
        <begin position="116"/>
        <end position="142"/>
    </location>
</feature>
<dbReference type="EMBL" id="MN740968">
    <property type="protein sequence ID" value="QHU20394.1"/>
    <property type="molecule type" value="Genomic_DNA"/>
</dbReference>
<reference evidence="3" key="1">
    <citation type="journal article" date="2020" name="Nature">
        <title>Giant virus diversity and host interactions through global metagenomics.</title>
        <authorList>
            <person name="Schulz F."/>
            <person name="Roux S."/>
            <person name="Paez-Espino D."/>
            <person name="Jungbluth S."/>
            <person name="Walsh D.A."/>
            <person name="Denef V.J."/>
            <person name="McMahon K.D."/>
            <person name="Konstantinidis K.T."/>
            <person name="Eloe-Fadrosh E.A."/>
            <person name="Kyrpides N.C."/>
            <person name="Woyke T."/>
        </authorList>
    </citation>
    <scope>NUCLEOTIDE SEQUENCE</scope>
    <source>
        <strain evidence="3">GVMAG-S-3300013093-109</strain>
    </source>
</reference>
<evidence type="ECO:0000256" key="1">
    <source>
        <dbReference type="SAM" id="Coils"/>
    </source>
</evidence>
<dbReference type="AlphaFoldDB" id="A0A6C0KV90"/>